<dbReference type="GO" id="GO:0003723">
    <property type="term" value="F:RNA binding"/>
    <property type="evidence" value="ECO:0007669"/>
    <property type="project" value="InterPro"/>
</dbReference>
<name>A0A9W8DI62_9FUNG</name>
<feature type="region of interest" description="Disordered" evidence="1">
    <location>
        <begin position="1"/>
        <end position="22"/>
    </location>
</feature>
<dbReference type="EMBL" id="JANBPT010001049">
    <property type="protein sequence ID" value="KAJ1910441.1"/>
    <property type="molecule type" value="Genomic_DNA"/>
</dbReference>
<gene>
    <name evidence="3" type="ORF">IWQ60_010651</name>
</gene>
<evidence type="ECO:0000256" key="1">
    <source>
        <dbReference type="SAM" id="MobiDB-lite"/>
    </source>
</evidence>
<dbReference type="SUPFAM" id="SSF54928">
    <property type="entry name" value="RNA-binding domain, RBD"/>
    <property type="match status" value="1"/>
</dbReference>
<evidence type="ECO:0000259" key="2">
    <source>
        <dbReference type="Pfam" id="PF00076"/>
    </source>
</evidence>
<comment type="caution">
    <text evidence="3">The sequence shown here is derived from an EMBL/GenBank/DDBJ whole genome shotgun (WGS) entry which is preliminary data.</text>
</comment>
<reference evidence="3" key="1">
    <citation type="submission" date="2022-07" db="EMBL/GenBank/DDBJ databases">
        <title>Phylogenomic reconstructions and comparative analyses of Kickxellomycotina fungi.</title>
        <authorList>
            <person name="Reynolds N.K."/>
            <person name="Stajich J.E."/>
            <person name="Barry K."/>
            <person name="Grigoriev I.V."/>
            <person name="Crous P."/>
            <person name="Smith M.E."/>
        </authorList>
    </citation>
    <scope>NUCLEOTIDE SEQUENCE</scope>
    <source>
        <strain evidence="3">RSA 861</strain>
    </source>
</reference>
<feature type="compositionally biased region" description="Low complexity" evidence="1">
    <location>
        <begin position="11"/>
        <end position="22"/>
    </location>
</feature>
<proteinExistence type="predicted"/>
<dbReference type="Gene3D" id="3.30.70.330">
    <property type="match status" value="1"/>
</dbReference>
<dbReference type="OrthoDB" id="10065185at2759"/>
<dbReference type="Pfam" id="PF00076">
    <property type="entry name" value="RRM_1"/>
    <property type="match status" value="1"/>
</dbReference>
<keyword evidence="4" id="KW-1185">Reference proteome</keyword>
<protein>
    <recommendedName>
        <fullName evidence="2">RRM domain-containing protein</fullName>
    </recommendedName>
</protein>
<organism evidence="3 4">
    <name type="scientific">Tieghemiomyces parasiticus</name>
    <dbReference type="NCBI Taxonomy" id="78921"/>
    <lineage>
        <taxon>Eukaryota</taxon>
        <taxon>Fungi</taxon>
        <taxon>Fungi incertae sedis</taxon>
        <taxon>Zoopagomycota</taxon>
        <taxon>Kickxellomycotina</taxon>
        <taxon>Dimargaritomycetes</taxon>
        <taxon>Dimargaritales</taxon>
        <taxon>Dimargaritaceae</taxon>
        <taxon>Tieghemiomyces</taxon>
    </lineage>
</organism>
<dbReference type="InterPro" id="IPR012677">
    <property type="entry name" value="Nucleotide-bd_a/b_plait_sf"/>
</dbReference>
<dbReference type="InterPro" id="IPR035979">
    <property type="entry name" value="RBD_domain_sf"/>
</dbReference>
<dbReference type="Proteomes" id="UP001150569">
    <property type="component" value="Unassembled WGS sequence"/>
</dbReference>
<sequence length="155" mass="16707">MGTAARLTMSARPTRTTTDPPLRPALRCNSVAPTAALIVSNLHWASSENDIRNRMGGTDVEAAVKHVVFHELYNSGKSQGSAYIIFEDQASATAAKESLEQVGGGTHQNHMPRNNMPYQKFGNPGYNMMGMNPMMGMPYGGMMPNPGMMGPMGCK</sequence>
<dbReference type="InterPro" id="IPR000504">
    <property type="entry name" value="RRM_dom"/>
</dbReference>
<dbReference type="AlphaFoldDB" id="A0A9W8DI62"/>
<accession>A0A9W8DI62</accession>
<evidence type="ECO:0000313" key="3">
    <source>
        <dbReference type="EMBL" id="KAJ1910441.1"/>
    </source>
</evidence>
<feature type="domain" description="RRM" evidence="2">
    <location>
        <begin position="37"/>
        <end position="99"/>
    </location>
</feature>
<evidence type="ECO:0000313" key="4">
    <source>
        <dbReference type="Proteomes" id="UP001150569"/>
    </source>
</evidence>